<feature type="compositionally biased region" description="Basic and acidic residues" evidence="1">
    <location>
        <begin position="1"/>
        <end position="14"/>
    </location>
</feature>
<feature type="region of interest" description="Disordered" evidence="1">
    <location>
        <begin position="113"/>
        <end position="161"/>
    </location>
</feature>
<reference evidence="2" key="1">
    <citation type="submission" date="2022-07" db="EMBL/GenBank/DDBJ databases">
        <title>Genome Sequence of Physisporinus lineatus.</title>
        <authorList>
            <person name="Buettner E."/>
        </authorList>
    </citation>
    <scope>NUCLEOTIDE SEQUENCE</scope>
    <source>
        <strain evidence="2">VT162</strain>
    </source>
</reference>
<feature type="region of interest" description="Disordered" evidence="1">
    <location>
        <begin position="1"/>
        <end position="97"/>
    </location>
</feature>
<organism evidence="2 3">
    <name type="scientific">Meripilus lineatus</name>
    <dbReference type="NCBI Taxonomy" id="2056292"/>
    <lineage>
        <taxon>Eukaryota</taxon>
        <taxon>Fungi</taxon>
        <taxon>Dikarya</taxon>
        <taxon>Basidiomycota</taxon>
        <taxon>Agaricomycotina</taxon>
        <taxon>Agaricomycetes</taxon>
        <taxon>Polyporales</taxon>
        <taxon>Meripilaceae</taxon>
        <taxon>Meripilus</taxon>
    </lineage>
</organism>
<gene>
    <name evidence="2" type="ORF">NLI96_g5369</name>
</gene>
<sequence length="266" mass="28897">MNHEAIRSSEHFPPQERNPSFDPPIGSIGGMAPTDQTTPVTPGLRTVYQWPPPTPPLHQKNTLEALGQSEHLSSQEAKRGDPLITTTDTKPSGSQTADLKEAPELLPSGLPLKALDKAPQTSGPSLPSDGPIHTGNERLSDDQTSDAMNFCSQEPSRGPAAPDPYFGEIQGDQNMQQRNRVRTLVESVGDLAHCDFFSRQLLVVRQAQSLRATPVGHHIAIDKGVSQSSIFPTPKRRRSSLASSQPVNVSSQHKKSAFSISRYTFP</sequence>
<evidence type="ECO:0000313" key="2">
    <source>
        <dbReference type="EMBL" id="KAJ3484839.1"/>
    </source>
</evidence>
<feature type="compositionally biased region" description="Polar residues" evidence="1">
    <location>
        <begin position="84"/>
        <end position="97"/>
    </location>
</feature>
<dbReference type="EMBL" id="JANAWD010000174">
    <property type="protein sequence ID" value="KAJ3484839.1"/>
    <property type="molecule type" value="Genomic_DNA"/>
</dbReference>
<accession>A0AAD5V7T7</accession>
<comment type="caution">
    <text evidence="2">The sequence shown here is derived from an EMBL/GenBank/DDBJ whole genome shotgun (WGS) entry which is preliminary data.</text>
</comment>
<feature type="compositionally biased region" description="Polar residues" evidence="1">
    <location>
        <begin position="145"/>
        <end position="155"/>
    </location>
</feature>
<evidence type="ECO:0000256" key="1">
    <source>
        <dbReference type="SAM" id="MobiDB-lite"/>
    </source>
</evidence>
<name>A0AAD5V7T7_9APHY</name>
<dbReference type="AlphaFoldDB" id="A0AAD5V7T7"/>
<feature type="region of interest" description="Disordered" evidence="1">
    <location>
        <begin position="229"/>
        <end position="248"/>
    </location>
</feature>
<evidence type="ECO:0000313" key="3">
    <source>
        <dbReference type="Proteomes" id="UP001212997"/>
    </source>
</evidence>
<proteinExistence type="predicted"/>
<protein>
    <submittedName>
        <fullName evidence="2">Uncharacterized protein</fullName>
    </submittedName>
</protein>
<keyword evidence="3" id="KW-1185">Reference proteome</keyword>
<dbReference type="Proteomes" id="UP001212997">
    <property type="component" value="Unassembled WGS sequence"/>
</dbReference>